<dbReference type="Gene3D" id="3.30.559.10">
    <property type="entry name" value="Chloramphenicol acetyltransferase-like domain"/>
    <property type="match status" value="2"/>
</dbReference>
<reference evidence="4" key="1">
    <citation type="journal article" date="2020" name="Nat. Genet.">
        <title>Genomic diversifications of five Gossypium allopolyploid species and their impact on cotton improvement.</title>
        <authorList>
            <person name="Chen Z.J."/>
            <person name="Sreedasyam A."/>
            <person name="Ando A."/>
            <person name="Song Q."/>
            <person name="De Santiago L.M."/>
            <person name="Hulse-Kemp A.M."/>
            <person name="Ding M."/>
            <person name="Ye W."/>
            <person name="Kirkbride R.C."/>
            <person name="Jenkins J."/>
            <person name="Plott C."/>
            <person name="Lovell J."/>
            <person name="Lin Y.M."/>
            <person name="Vaughn R."/>
            <person name="Liu B."/>
            <person name="Simpson S."/>
            <person name="Scheffler B.E."/>
            <person name="Wen L."/>
            <person name="Saski C.A."/>
            <person name="Grover C.E."/>
            <person name="Hu G."/>
            <person name="Conover J.L."/>
            <person name="Carlson J.W."/>
            <person name="Shu S."/>
            <person name="Boston L.B."/>
            <person name="Williams M."/>
            <person name="Peterson D.G."/>
            <person name="McGee K."/>
            <person name="Jones D.C."/>
            <person name="Wendel J.F."/>
            <person name="Stelly D.M."/>
            <person name="Grimwood J."/>
            <person name="Schmutz J."/>
        </authorList>
    </citation>
    <scope>NUCLEOTIDE SEQUENCE [LARGE SCALE GENOMIC DNA]</scope>
    <source>
        <strain evidence="4">cv. TM-1</strain>
    </source>
</reference>
<reference evidence="5" key="2">
    <citation type="submission" date="2025-08" db="UniProtKB">
        <authorList>
            <consortium name="RefSeq"/>
        </authorList>
    </citation>
    <scope>IDENTIFICATION</scope>
</reference>
<dbReference type="KEGG" id="ghi:107909754"/>
<dbReference type="PaxDb" id="3635-A0A1U8JRL7"/>
<dbReference type="Proteomes" id="UP000818029">
    <property type="component" value="Chromosome D02"/>
</dbReference>
<keyword evidence="2" id="KW-0808">Transferase</keyword>
<dbReference type="SMR" id="A0A1U8JRL7"/>
<accession>A0A1U8JRL7</accession>
<dbReference type="GO" id="GO:0016746">
    <property type="term" value="F:acyltransferase activity"/>
    <property type="evidence" value="ECO:0007669"/>
    <property type="project" value="UniProtKB-KW"/>
</dbReference>
<dbReference type="OMA" id="IEAYICL"/>
<organism evidence="4 5">
    <name type="scientific">Gossypium hirsutum</name>
    <name type="common">Upland cotton</name>
    <name type="synonym">Gossypium mexicanum</name>
    <dbReference type="NCBI Taxonomy" id="3635"/>
    <lineage>
        <taxon>Eukaryota</taxon>
        <taxon>Viridiplantae</taxon>
        <taxon>Streptophyta</taxon>
        <taxon>Embryophyta</taxon>
        <taxon>Tracheophyta</taxon>
        <taxon>Spermatophyta</taxon>
        <taxon>Magnoliopsida</taxon>
        <taxon>eudicotyledons</taxon>
        <taxon>Gunneridae</taxon>
        <taxon>Pentapetalae</taxon>
        <taxon>rosids</taxon>
        <taxon>malvids</taxon>
        <taxon>Malvales</taxon>
        <taxon>Malvaceae</taxon>
        <taxon>Malvoideae</taxon>
        <taxon>Gossypium</taxon>
    </lineage>
</organism>
<name>A0A1U8JRL7_GOSHI</name>
<sequence length="502" mass="56119">MKLEVEVICKGMIKPSSPTPQQLRHYQLSLLDQQINSVYNHLVLFYPTKTNVQTHNINILDLHHFKLSVSQALTHFYPLAGRIKGNSFVDCNDEGIPFNEAQVKCRLSDLLHDPVPDELNKLYPFPLDDAKVLPMGIQLNTFDCGGIGIALCISHKIGDALSYFTFLNTWAAIARGDTKNVVLPEFVSAKLFPPRNISLPEPALETSEKNIATKRVVFSASKIEEIRAKYAADHERRPSRVEALSAYIWSRFIASTKKKPSPNVMIHTVNLRTKFEPPLSAQSFGNIFRVAITVPSMDDGSNLVSQIRNSIRKIDNDYVRKLQAGEDLFEPTNQGDEKGETTPFIFTSLCRFPLYDADFGWGKPVWVSSARLSAKNLVVFMDTATGDGIEAWINLKEEDMAEFGSDEELLATLKSFSSDGYDSSGGDSGSSGIASDVGVGTMSHVDRIVNVEMFASPTVTVFETHTVVEISKKKSSRRPLLRSLVCRWPIHRRSTRCNRKWS</sequence>
<dbReference type="Pfam" id="PF02458">
    <property type="entry name" value="Transferase"/>
    <property type="match status" value="1"/>
</dbReference>
<gene>
    <name evidence="5" type="primary">LOC107909754</name>
</gene>
<dbReference type="RefSeq" id="XP_016692885.2">
    <property type="nucleotide sequence ID" value="XM_016837396.2"/>
</dbReference>
<dbReference type="GeneID" id="107909754"/>
<proteinExistence type="inferred from homology"/>
<evidence type="ECO:0000256" key="2">
    <source>
        <dbReference type="ARBA" id="ARBA00022679"/>
    </source>
</evidence>
<dbReference type="PANTHER" id="PTHR31623">
    <property type="entry name" value="F21J9.9"/>
    <property type="match status" value="1"/>
</dbReference>
<protein>
    <submittedName>
        <fullName evidence="5">Stemmadenine O-acetyltransferase</fullName>
    </submittedName>
</protein>
<dbReference type="PANTHER" id="PTHR31623:SF46">
    <property type="entry name" value="VINORINE SYNTHASE-LIKE"/>
    <property type="match status" value="1"/>
</dbReference>
<evidence type="ECO:0000256" key="3">
    <source>
        <dbReference type="ARBA" id="ARBA00023315"/>
    </source>
</evidence>
<evidence type="ECO:0000313" key="4">
    <source>
        <dbReference type="Proteomes" id="UP000818029"/>
    </source>
</evidence>
<dbReference type="InterPro" id="IPR023213">
    <property type="entry name" value="CAT-like_dom_sf"/>
</dbReference>
<keyword evidence="3" id="KW-0012">Acyltransferase</keyword>
<dbReference type="STRING" id="3635.A0A1U8JRL7"/>
<comment type="similarity">
    <text evidence="1">Belongs to the plant acyltransferase family.</text>
</comment>
<keyword evidence="4" id="KW-1185">Reference proteome</keyword>
<evidence type="ECO:0000313" key="5">
    <source>
        <dbReference type="RefSeq" id="XP_016692885.2"/>
    </source>
</evidence>
<evidence type="ECO:0000256" key="1">
    <source>
        <dbReference type="ARBA" id="ARBA00009861"/>
    </source>
</evidence>
<dbReference type="AlphaFoldDB" id="A0A1U8JRL7"/>